<dbReference type="EMBL" id="CABWKQ010000013">
    <property type="protein sequence ID" value="VWX35086.1"/>
    <property type="molecule type" value="Genomic_DNA"/>
</dbReference>
<evidence type="ECO:0000256" key="1">
    <source>
        <dbReference type="ARBA" id="ARBA00004752"/>
    </source>
</evidence>
<dbReference type="GO" id="GO:0008360">
    <property type="term" value="P:regulation of cell shape"/>
    <property type="evidence" value="ECO:0007669"/>
    <property type="project" value="UniProtKB-KW"/>
</dbReference>
<feature type="domain" description="Mur ligase N-terminal catalytic" evidence="10">
    <location>
        <begin position="25"/>
        <end position="79"/>
    </location>
</feature>
<keyword evidence="8" id="KW-0963">Cytoplasm</keyword>
<comment type="similarity">
    <text evidence="2 8">Belongs to the MurCDEF family. MurE subfamily.</text>
</comment>
<dbReference type="AlphaFoldDB" id="A0A653I7M4"/>
<dbReference type="InterPro" id="IPR035911">
    <property type="entry name" value="MurE/MurF_N"/>
</dbReference>
<dbReference type="Gene3D" id="3.90.190.20">
    <property type="entry name" value="Mur ligase, C-terminal domain"/>
    <property type="match status" value="1"/>
</dbReference>
<dbReference type="GO" id="GO:0000287">
    <property type="term" value="F:magnesium ion binding"/>
    <property type="evidence" value="ECO:0007669"/>
    <property type="project" value="UniProtKB-UniRule"/>
</dbReference>
<dbReference type="PANTHER" id="PTHR23135:SF4">
    <property type="entry name" value="UDP-N-ACETYLMURAMOYL-L-ALANYL-D-GLUTAMATE--2,6-DIAMINOPIMELATE LIGASE MURE HOMOLOG, CHLOROPLASTIC"/>
    <property type="match status" value="1"/>
</dbReference>
<keyword evidence="3 8" id="KW-0132">Cell division</keyword>
<dbReference type="GO" id="GO:0009252">
    <property type="term" value="P:peptidoglycan biosynthetic process"/>
    <property type="evidence" value="ECO:0007669"/>
    <property type="project" value="UniProtKB-UniRule"/>
</dbReference>
<keyword evidence="8 13" id="KW-0436">Ligase</keyword>
<gene>
    <name evidence="8 13" type="primary">murE</name>
    <name evidence="13" type="ORF">EXIGUO9Y_200057</name>
</gene>
<feature type="domain" description="Mur ligase central" evidence="12">
    <location>
        <begin position="109"/>
        <end position="308"/>
    </location>
</feature>
<dbReference type="InterPro" id="IPR036615">
    <property type="entry name" value="Mur_ligase_C_dom_sf"/>
</dbReference>
<dbReference type="PANTHER" id="PTHR23135">
    <property type="entry name" value="MUR LIGASE FAMILY MEMBER"/>
    <property type="match status" value="1"/>
</dbReference>
<dbReference type="InterPro" id="IPR036565">
    <property type="entry name" value="Mur-like_cat_sf"/>
</dbReference>
<dbReference type="Gene3D" id="3.40.1190.10">
    <property type="entry name" value="Mur-like, catalytic domain"/>
    <property type="match status" value="1"/>
</dbReference>
<comment type="PTM">
    <text evidence="8">Carboxylation is probably crucial for Mg(2+) binding and, consequently, for the gamma-phosphate positioning of ATP.</text>
</comment>
<dbReference type="Gene3D" id="3.40.1390.10">
    <property type="entry name" value="MurE/MurF, N-terminal domain"/>
    <property type="match status" value="1"/>
</dbReference>
<dbReference type="GO" id="GO:0016881">
    <property type="term" value="F:acid-amino acid ligase activity"/>
    <property type="evidence" value="ECO:0007669"/>
    <property type="project" value="UniProtKB-UniRule"/>
</dbReference>
<dbReference type="InterPro" id="IPR004101">
    <property type="entry name" value="Mur_ligase_C"/>
</dbReference>
<accession>A0A653I7M4</accession>
<feature type="binding site" evidence="8">
    <location>
        <position position="152"/>
    </location>
    <ligand>
        <name>UDP-N-acetyl-alpha-D-muramoyl-L-alanyl-D-glutamate</name>
        <dbReference type="ChEBI" id="CHEBI:83900"/>
    </ligand>
</feature>
<dbReference type="HAMAP" id="MF_00208">
    <property type="entry name" value="MurE"/>
    <property type="match status" value="1"/>
</dbReference>
<dbReference type="InterPro" id="IPR005761">
    <property type="entry name" value="UDP-N-AcMur-Glu-dNH2Pim_ligase"/>
</dbReference>
<dbReference type="Proteomes" id="UP000439752">
    <property type="component" value="Unassembled WGS sequence"/>
</dbReference>
<evidence type="ECO:0000256" key="3">
    <source>
        <dbReference type="ARBA" id="ARBA00022618"/>
    </source>
</evidence>
<feature type="binding site" evidence="8">
    <location>
        <begin position="153"/>
        <end position="154"/>
    </location>
    <ligand>
        <name>UDP-N-acetyl-alpha-D-muramoyl-L-alanyl-D-glutamate</name>
        <dbReference type="ChEBI" id="CHEBI:83900"/>
    </ligand>
</feature>
<keyword evidence="8" id="KW-0067">ATP-binding</keyword>
<comment type="caution">
    <text evidence="8">Lacks conserved residue(s) required for the propagation of feature annotation.</text>
</comment>
<comment type="pathway">
    <text evidence="1 8 9">Cell wall biogenesis; peptidoglycan biosynthesis.</text>
</comment>
<dbReference type="EC" id="6.3.2.-" evidence="8"/>
<comment type="subcellular location">
    <subcellularLocation>
        <location evidence="8 9">Cytoplasm</location>
    </subcellularLocation>
</comment>
<evidence type="ECO:0000256" key="9">
    <source>
        <dbReference type="RuleBase" id="RU004135"/>
    </source>
</evidence>
<feature type="domain" description="Mur ligase C-terminal" evidence="11">
    <location>
        <begin position="331"/>
        <end position="455"/>
    </location>
</feature>
<name>A0A653I7M4_9BACL</name>
<feature type="modified residue" description="N6-carboxylysine" evidence="8">
    <location>
        <position position="220"/>
    </location>
</feature>
<keyword evidence="14" id="KW-1185">Reference proteome</keyword>
<feature type="binding site" evidence="8">
    <location>
        <position position="188"/>
    </location>
    <ligand>
        <name>UDP-N-acetyl-alpha-D-muramoyl-L-alanyl-D-glutamate</name>
        <dbReference type="ChEBI" id="CHEBI:83900"/>
    </ligand>
</feature>
<evidence type="ECO:0000256" key="7">
    <source>
        <dbReference type="ARBA" id="ARBA00023316"/>
    </source>
</evidence>
<dbReference type="SUPFAM" id="SSF53244">
    <property type="entry name" value="MurD-like peptide ligases, peptide-binding domain"/>
    <property type="match status" value="1"/>
</dbReference>
<evidence type="ECO:0000259" key="11">
    <source>
        <dbReference type="Pfam" id="PF02875"/>
    </source>
</evidence>
<dbReference type="InterPro" id="IPR013221">
    <property type="entry name" value="Mur_ligase_cen"/>
</dbReference>
<evidence type="ECO:0000256" key="2">
    <source>
        <dbReference type="ARBA" id="ARBA00005898"/>
    </source>
</evidence>
<evidence type="ECO:0000256" key="4">
    <source>
        <dbReference type="ARBA" id="ARBA00022960"/>
    </source>
</evidence>
<comment type="function">
    <text evidence="8">Catalyzes the addition of an amino acid to the nucleotide precursor UDP-N-acetylmuramoyl-L-alanyl-D-glutamate (UMAG) in the biosynthesis of bacterial cell-wall peptidoglycan.</text>
</comment>
<dbReference type="GO" id="GO:0005737">
    <property type="term" value="C:cytoplasm"/>
    <property type="evidence" value="ECO:0007669"/>
    <property type="project" value="UniProtKB-SubCell"/>
</dbReference>
<dbReference type="GO" id="GO:0005524">
    <property type="term" value="F:ATP binding"/>
    <property type="evidence" value="ECO:0007669"/>
    <property type="project" value="UniProtKB-UniRule"/>
</dbReference>
<dbReference type="NCBIfam" id="TIGR01085">
    <property type="entry name" value="murE"/>
    <property type="match status" value="1"/>
</dbReference>
<evidence type="ECO:0000259" key="10">
    <source>
        <dbReference type="Pfam" id="PF01225"/>
    </source>
</evidence>
<evidence type="ECO:0000313" key="13">
    <source>
        <dbReference type="EMBL" id="VWX35086.1"/>
    </source>
</evidence>
<reference evidence="13 14" key="1">
    <citation type="submission" date="2019-10" db="EMBL/GenBank/DDBJ databases">
        <authorList>
            <person name="Karimi E."/>
        </authorList>
    </citation>
    <scope>NUCLEOTIDE SEQUENCE [LARGE SCALE GENOMIC DNA]</scope>
    <source>
        <strain evidence="13">Exiguobacterium sp. 9Y</strain>
    </source>
</reference>
<dbReference type="GO" id="GO:0051301">
    <property type="term" value="P:cell division"/>
    <property type="evidence" value="ECO:0007669"/>
    <property type="project" value="UniProtKB-KW"/>
</dbReference>
<keyword evidence="7 8" id="KW-0961">Cell wall biogenesis/degradation</keyword>
<organism evidence="13 14">
    <name type="scientific">Exiguobacterium oxidotolerans</name>
    <dbReference type="NCBI Taxonomy" id="223958"/>
    <lineage>
        <taxon>Bacteria</taxon>
        <taxon>Bacillati</taxon>
        <taxon>Bacillota</taxon>
        <taxon>Bacilli</taxon>
        <taxon>Bacillales</taxon>
        <taxon>Bacillales Family XII. Incertae Sedis</taxon>
        <taxon>Exiguobacterium</taxon>
    </lineage>
</organism>
<evidence type="ECO:0000256" key="5">
    <source>
        <dbReference type="ARBA" id="ARBA00022984"/>
    </source>
</evidence>
<dbReference type="RefSeq" id="WP_159173060.1">
    <property type="nucleotide sequence ID" value="NZ_LR732311.1"/>
</dbReference>
<evidence type="ECO:0000256" key="8">
    <source>
        <dbReference type="HAMAP-Rule" id="MF_00208"/>
    </source>
</evidence>
<evidence type="ECO:0000259" key="12">
    <source>
        <dbReference type="Pfam" id="PF08245"/>
    </source>
</evidence>
<feature type="binding site" evidence="8">
    <location>
        <position position="180"/>
    </location>
    <ligand>
        <name>UDP-N-acetyl-alpha-D-muramoyl-L-alanyl-D-glutamate</name>
        <dbReference type="ChEBI" id="CHEBI:83900"/>
    </ligand>
</feature>
<dbReference type="UniPathway" id="UPA00219"/>
<dbReference type="SUPFAM" id="SSF53623">
    <property type="entry name" value="MurD-like peptide ligases, catalytic domain"/>
    <property type="match status" value="1"/>
</dbReference>
<keyword evidence="8" id="KW-0547">Nucleotide-binding</keyword>
<keyword evidence="4 8" id="KW-0133">Cell shape</keyword>
<keyword evidence="5 8" id="KW-0573">Peptidoglycan synthesis</keyword>
<evidence type="ECO:0000313" key="14">
    <source>
        <dbReference type="Proteomes" id="UP000439752"/>
    </source>
</evidence>
<dbReference type="NCBIfam" id="NF001126">
    <property type="entry name" value="PRK00139.1-4"/>
    <property type="match status" value="1"/>
</dbReference>
<feature type="binding site" evidence="8">
    <location>
        <begin position="111"/>
        <end position="117"/>
    </location>
    <ligand>
        <name>ATP</name>
        <dbReference type="ChEBI" id="CHEBI:30616"/>
    </ligand>
</feature>
<proteinExistence type="inferred from homology"/>
<dbReference type="InterPro" id="IPR000713">
    <property type="entry name" value="Mur_ligase_N"/>
</dbReference>
<dbReference type="Pfam" id="PF08245">
    <property type="entry name" value="Mur_ligase_M"/>
    <property type="match status" value="1"/>
</dbReference>
<dbReference type="GO" id="GO:0071555">
    <property type="term" value="P:cell wall organization"/>
    <property type="evidence" value="ECO:0007669"/>
    <property type="project" value="UniProtKB-KW"/>
</dbReference>
<protein>
    <recommendedName>
        <fullName evidence="8">UDP-N-acetylmuramyl-tripeptide synthetase</fullName>
        <ecNumber evidence="8">6.3.2.-</ecNumber>
    </recommendedName>
    <alternativeName>
        <fullName evidence="8">UDP-MurNAc-tripeptide synthetase</fullName>
    </alternativeName>
</protein>
<feature type="binding site" evidence="8">
    <location>
        <position position="32"/>
    </location>
    <ligand>
        <name>UDP-N-acetyl-alpha-D-muramoyl-L-alanyl-D-glutamate</name>
        <dbReference type="ChEBI" id="CHEBI:83900"/>
    </ligand>
</feature>
<keyword evidence="6 8" id="KW-0131">Cell cycle</keyword>
<dbReference type="Pfam" id="PF01225">
    <property type="entry name" value="Mur_ligase"/>
    <property type="match status" value="1"/>
</dbReference>
<sequence length="489" mass="53754">MNHQHKLLSDLLSPFQLTTEENPVITSIETDSRKVKPGSLFICIRGYTVDGHQYVQEAKDNGAVAILAEKQVGIAGIPTILLPDTKQAAGKIADFFYDHPSQKMRVYGITGTNGKTTTTQLSYDLFRAAGRRTGMISTVGALIDGQRFETPNTTPEAVILHRLLHEMVSNGVTDCMLEVSSHALVEGRVEGVSFHAAAFTNLSHDHLDYHQSMEEYAEAKGMLFQQVARNDGKGLVLNEEDAASHVMERAGANVPVTWYSTKIESEASIVVEWREESVNVRIDGTTTEVPIALLGNFNAANLAAAIGLMKTGEVNMYELIRHIPSLRLPKGRLERLSFEGTEIYIDYAHTPDGLRKCLEALSVSNEALYVVLSAAGERDRTKRQEMGRIAAQYCAGIIVTVHDTRREDPRQIIDELSVDISSDKIISCHIDRKNALLAAAEIALEGKRVVIVGKGHEEIERIGTKGVPFNETKILLAELGRLKGKESAI</sequence>
<dbReference type="Pfam" id="PF02875">
    <property type="entry name" value="Mur_ligase_C"/>
    <property type="match status" value="1"/>
</dbReference>
<evidence type="ECO:0000256" key="6">
    <source>
        <dbReference type="ARBA" id="ARBA00023306"/>
    </source>
</evidence>
<keyword evidence="8" id="KW-0460">Magnesium</keyword>
<comment type="cofactor">
    <cofactor evidence="8">
        <name>Mg(2+)</name>
        <dbReference type="ChEBI" id="CHEBI:18420"/>
    </cofactor>
</comment>
<dbReference type="SUPFAM" id="SSF63418">
    <property type="entry name" value="MurE/MurF N-terminal domain"/>
    <property type="match status" value="1"/>
</dbReference>